<dbReference type="InterPro" id="IPR000742">
    <property type="entry name" value="EGF"/>
</dbReference>
<organism evidence="8 9">
    <name type="scientific">Dreissena polymorpha</name>
    <name type="common">Zebra mussel</name>
    <name type="synonym">Mytilus polymorpha</name>
    <dbReference type="NCBI Taxonomy" id="45954"/>
    <lineage>
        <taxon>Eukaryota</taxon>
        <taxon>Metazoa</taxon>
        <taxon>Spiralia</taxon>
        <taxon>Lophotrochozoa</taxon>
        <taxon>Mollusca</taxon>
        <taxon>Bivalvia</taxon>
        <taxon>Autobranchia</taxon>
        <taxon>Heteroconchia</taxon>
        <taxon>Euheterodonta</taxon>
        <taxon>Imparidentia</taxon>
        <taxon>Neoheterodontei</taxon>
        <taxon>Myida</taxon>
        <taxon>Dreissenoidea</taxon>
        <taxon>Dreissenidae</taxon>
        <taxon>Dreissena</taxon>
    </lineage>
</organism>
<evidence type="ECO:0000313" key="9">
    <source>
        <dbReference type="Proteomes" id="UP000828390"/>
    </source>
</evidence>
<keyword evidence="4 6" id="KW-1015">Disulfide bond</keyword>
<keyword evidence="3" id="KW-0677">Repeat</keyword>
<dbReference type="SUPFAM" id="SSF57196">
    <property type="entry name" value="EGF/Laminin"/>
    <property type="match status" value="2"/>
</dbReference>
<dbReference type="Pfam" id="PF00008">
    <property type="entry name" value="EGF"/>
    <property type="match status" value="1"/>
</dbReference>
<dbReference type="GO" id="GO:0007219">
    <property type="term" value="P:Notch signaling pathway"/>
    <property type="evidence" value="ECO:0007669"/>
    <property type="project" value="TreeGrafter"/>
</dbReference>
<evidence type="ECO:0000256" key="1">
    <source>
        <dbReference type="ARBA" id="ARBA00022536"/>
    </source>
</evidence>
<keyword evidence="1 6" id="KW-0245">EGF-like domain</keyword>
<comment type="caution">
    <text evidence="6">Lacks conserved residue(s) required for the propagation of feature annotation.</text>
</comment>
<dbReference type="GO" id="GO:0005112">
    <property type="term" value="F:Notch binding"/>
    <property type="evidence" value="ECO:0007669"/>
    <property type="project" value="TreeGrafter"/>
</dbReference>
<dbReference type="InterPro" id="IPR049883">
    <property type="entry name" value="NOTCH1_EGF-like"/>
</dbReference>
<name>A0A9D4R5Q1_DREPO</name>
<feature type="domain" description="EGF-like" evidence="7">
    <location>
        <begin position="51"/>
        <end position="87"/>
    </location>
</feature>
<evidence type="ECO:0000256" key="3">
    <source>
        <dbReference type="ARBA" id="ARBA00022737"/>
    </source>
</evidence>
<dbReference type="AlphaFoldDB" id="A0A9D4R5Q1"/>
<dbReference type="SMART" id="SM00181">
    <property type="entry name" value="EGF"/>
    <property type="match status" value="2"/>
</dbReference>
<gene>
    <name evidence="8" type="ORF">DPMN_098504</name>
</gene>
<dbReference type="EMBL" id="JAIWYP010000003">
    <property type="protein sequence ID" value="KAH3855929.1"/>
    <property type="molecule type" value="Genomic_DNA"/>
</dbReference>
<feature type="domain" description="EGF-like" evidence="7">
    <location>
        <begin position="11"/>
        <end position="49"/>
    </location>
</feature>
<keyword evidence="2" id="KW-0732">Signal</keyword>
<reference evidence="8" key="1">
    <citation type="journal article" date="2019" name="bioRxiv">
        <title>The Genome of the Zebra Mussel, Dreissena polymorpha: A Resource for Invasive Species Research.</title>
        <authorList>
            <person name="McCartney M.A."/>
            <person name="Auch B."/>
            <person name="Kono T."/>
            <person name="Mallez S."/>
            <person name="Zhang Y."/>
            <person name="Obille A."/>
            <person name="Becker A."/>
            <person name="Abrahante J.E."/>
            <person name="Garbe J."/>
            <person name="Badalamenti J.P."/>
            <person name="Herman A."/>
            <person name="Mangelson H."/>
            <person name="Liachko I."/>
            <person name="Sullivan S."/>
            <person name="Sone E.D."/>
            <person name="Koren S."/>
            <person name="Silverstein K.A.T."/>
            <person name="Beckman K.B."/>
            <person name="Gohl D.M."/>
        </authorList>
    </citation>
    <scope>NUCLEOTIDE SEQUENCE</scope>
    <source>
        <strain evidence="8">Duluth1</strain>
        <tissue evidence="8">Whole animal</tissue>
    </source>
</reference>
<dbReference type="GO" id="GO:0005509">
    <property type="term" value="F:calcium ion binding"/>
    <property type="evidence" value="ECO:0007669"/>
    <property type="project" value="InterPro"/>
</dbReference>
<dbReference type="Pfam" id="PF07645">
    <property type="entry name" value="EGF_CA"/>
    <property type="match status" value="1"/>
</dbReference>
<dbReference type="FunFam" id="2.10.25.10:FF:000327">
    <property type="entry name" value="neurogenic locus notch homolog protein 4"/>
    <property type="match status" value="1"/>
</dbReference>
<feature type="disulfide bond" evidence="6">
    <location>
        <begin position="39"/>
        <end position="48"/>
    </location>
</feature>
<dbReference type="Gene3D" id="2.10.25.10">
    <property type="entry name" value="Laminin"/>
    <property type="match status" value="2"/>
</dbReference>
<evidence type="ECO:0000256" key="5">
    <source>
        <dbReference type="ARBA" id="ARBA00023180"/>
    </source>
</evidence>
<sequence length="105" mass="11270">MGWQGKVCELDVDECSQNASLCMQGSTCSNIKGSYICHCSRGFEGLNCEIDENECLSAPCLNNGACNNTIGSFNCACAQNYTGTYCEKELSTSTDLFSGSNNMET</sequence>
<dbReference type="PRINTS" id="PR00010">
    <property type="entry name" value="EGFBLOOD"/>
</dbReference>
<dbReference type="Proteomes" id="UP000828390">
    <property type="component" value="Unassembled WGS sequence"/>
</dbReference>
<evidence type="ECO:0000313" key="8">
    <source>
        <dbReference type="EMBL" id="KAH3855929.1"/>
    </source>
</evidence>
<dbReference type="InterPro" id="IPR000152">
    <property type="entry name" value="EGF-type_Asp/Asn_hydroxyl_site"/>
</dbReference>
<evidence type="ECO:0000259" key="7">
    <source>
        <dbReference type="PROSITE" id="PS50026"/>
    </source>
</evidence>
<dbReference type="FunFam" id="2.10.25.10:FF:000125">
    <property type="entry name" value="Neurogenic locus notch protein-like"/>
    <property type="match status" value="1"/>
</dbReference>
<dbReference type="CDD" id="cd00054">
    <property type="entry name" value="EGF_CA"/>
    <property type="match status" value="2"/>
</dbReference>
<dbReference type="PANTHER" id="PTHR12916">
    <property type="entry name" value="CYTOCHROME C OXIDASE POLYPEPTIDE VIC-2"/>
    <property type="match status" value="1"/>
</dbReference>
<proteinExistence type="predicted"/>
<evidence type="ECO:0000256" key="4">
    <source>
        <dbReference type="ARBA" id="ARBA00023157"/>
    </source>
</evidence>
<feature type="disulfide bond" evidence="6">
    <location>
        <begin position="77"/>
        <end position="86"/>
    </location>
</feature>
<evidence type="ECO:0000256" key="2">
    <source>
        <dbReference type="ARBA" id="ARBA00022729"/>
    </source>
</evidence>
<dbReference type="PROSITE" id="PS00022">
    <property type="entry name" value="EGF_1"/>
    <property type="match status" value="2"/>
</dbReference>
<reference evidence="8" key="2">
    <citation type="submission" date="2020-11" db="EMBL/GenBank/DDBJ databases">
        <authorList>
            <person name="McCartney M.A."/>
            <person name="Auch B."/>
            <person name="Kono T."/>
            <person name="Mallez S."/>
            <person name="Becker A."/>
            <person name="Gohl D.M."/>
            <person name="Silverstein K.A.T."/>
            <person name="Koren S."/>
            <person name="Bechman K.B."/>
            <person name="Herman A."/>
            <person name="Abrahante J.E."/>
            <person name="Garbe J."/>
        </authorList>
    </citation>
    <scope>NUCLEOTIDE SEQUENCE</scope>
    <source>
        <strain evidence="8">Duluth1</strain>
        <tissue evidence="8">Whole animal</tissue>
    </source>
</reference>
<keyword evidence="5" id="KW-0325">Glycoprotein</keyword>
<dbReference type="SMART" id="SM00179">
    <property type="entry name" value="EGF_CA"/>
    <property type="match status" value="2"/>
</dbReference>
<dbReference type="PROSITE" id="PS01187">
    <property type="entry name" value="EGF_CA"/>
    <property type="match status" value="1"/>
</dbReference>
<evidence type="ECO:0000256" key="6">
    <source>
        <dbReference type="PROSITE-ProRule" id="PRU00076"/>
    </source>
</evidence>
<accession>A0A9D4R5Q1</accession>
<dbReference type="InterPro" id="IPR001881">
    <property type="entry name" value="EGF-like_Ca-bd_dom"/>
</dbReference>
<dbReference type="PROSITE" id="PS01186">
    <property type="entry name" value="EGF_2"/>
    <property type="match status" value="1"/>
</dbReference>
<dbReference type="PANTHER" id="PTHR12916:SF4">
    <property type="entry name" value="UNINFLATABLE, ISOFORM C"/>
    <property type="match status" value="1"/>
</dbReference>
<dbReference type="PROSITE" id="PS00010">
    <property type="entry name" value="ASX_HYDROXYL"/>
    <property type="match status" value="2"/>
</dbReference>
<dbReference type="PROSITE" id="PS50026">
    <property type="entry name" value="EGF_3"/>
    <property type="match status" value="2"/>
</dbReference>
<keyword evidence="9" id="KW-1185">Reference proteome</keyword>
<comment type="caution">
    <text evidence="8">The sequence shown here is derived from an EMBL/GenBank/DDBJ whole genome shotgun (WGS) entry which is preliminary data.</text>
</comment>
<protein>
    <recommendedName>
        <fullName evidence="7">EGF-like domain-containing protein</fullName>
    </recommendedName>
</protein>
<dbReference type="InterPro" id="IPR018097">
    <property type="entry name" value="EGF_Ca-bd_CS"/>
</dbReference>